<dbReference type="OrthoDB" id="539158at2759"/>
<feature type="domain" description="Protein kinase" evidence="10">
    <location>
        <begin position="18"/>
        <end position="281"/>
    </location>
</feature>
<dbReference type="GO" id="GO:0007095">
    <property type="term" value="P:mitotic G2 DNA damage checkpoint signaling"/>
    <property type="evidence" value="ECO:0007669"/>
    <property type="project" value="TreeGrafter"/>
</dbReference>
<evidence type="ECO:0000256" key="3">
    <source>
        <dbReference type="ARBA" id="ARBA00022679"/>
    </source>
</evidence>
<evidence type="ECO:0000256" key="6">
    <source>
        <dbReference type="ARBA" id="ARBA00022840"/>
    </source>
</evidence>
<dbReference type="KEGG" id="bnn:FOA43_003336"/>
<dbReference type="FunFam" id="1.10.510.10:FF:000571">
    <property type="entry name" value="Maternal embryonic leucine zipper kinase"/>
    <property type="match status" value="1"/>
</dbReference>
<dbReference type="Gene3D" id="1.10.510.10">
    <property type="entry name" value="Transferase(Phosphotransferase) domain 1"/>
    <property type="match status" value="1"/>
</dbReference>
<comment type="catalytic activity">
    <reaction evidence="8">
        <text>L-seryl-[protein] + ATP = O-phospho-L-seryl-[protein] + ADP + H(+)</text>
        <dbReference type="Rhea" id="RHEA:17989"/>
        <dbReference type="Rhea" id="RHEA-COMP:9863"/>
        <dbReference type="Rhea" id="RHEA-COMP:11604"/>
        <dbReference type="ChEBI" id="CHEBI:15378"/>
        <dbReference type="ChEBI" id="CHEBI:29999"/>
        <dbReference type="ChEBI" id="CHEBI:30616"/>
        <dbReference type="ChEBI" id="CHEBI:83421"/>
        <dbReference type="ChEBI" id="CHEBI:456216"/>
        <dbReference type="EC" id="2.7.11.1"/>
    </reaction>
</comment>
<evidence type="ECO:0000256" key="9">
    <source>
        <dbReference type="PROSITE-ProRule" id="PRU10141"/>
    </source>
</evidence>
<dbReference type="GeneID" id="62196736"/>
<dbReference type="GO" id="GO:0035861">
    <property type="term" value="C:site of double-strand break"/>
    <property type="evidence" value="ECO:0007669"/>
    <property type="project" value="TreeGrafter"/>
</dbReference>
<organism evidence="11 12">
    <name type="scientific">Eeniella nana</name>
    <name type="common">Yeast</name>
    <name type="synonym">Brettanomyces nanus</name>
    <dbReference type="NCBI Taxonomy" id="13502"/>
    <lineage>
        <taxon>Eukaryota</taxon>
        <taxon>Fungi</taxon>
        <taxon>Dikarya</taxon>
        <taxon>Ascomycota</taxon>
        <taxon>Saccharomycotina</taxon>
        <taxon>Pichiomycetes</taxon>
        <taxon>Pichiales</taxon>
        <taxon>Pichiaceae</taxon>
        <taxon>Brettanomyces</taxon>
    </lineage>
</organism>
<evidence type="ECO:0000256" key="7">
    <source>
        <dbReference type="ARBA" id="ARBA00047899"/>
    </source>
</evidence>
<evidence type="ECO:0000256" key="5">
    <source>
        <dbReference type="ARBA" id="ARBA00022777"/>
    </source>
</evidence>
<comment type="catalytic activity">
    <reaction evidence="7">
        <text>L-threonyl-[protein] + ATP = O-phospho-L-threonyl-[protein] + ADP + H(+)</text>
        <dbReference type="Rhea" id="RHEA:46608"/>
        <dbReference type="Rhea" id="RHEA-COMP:11060"/>
        <dbReference type="Rhea" id="RHEA-COMP:11605"/>
        <dbReference type="ChEBI" id="CHEBI:15378"/>
        <dbReference type="ChEBI" id="CHEBI:30013"/>
        <dbReference type="ChEBI" id="CHEBI:30616"/>
        <dbReference type="ChEBI" id="CHEBI:61977"/>
        <dbReference type="ChEBI" id="CHEBI:456216"/>
        <dbReference type="EC" id="2.7.11.1"/>
    </reaction>
</comment>
<dbReference type="EMBL" id="CP064815">
    <property type="protein sequence ID" value="QPG75950.1"/>
    <property type="molecule type" value="Genomic_DNA"/>
</dbReference>
<dbReference type="PROSITE" id="PS00107">
    <property type="entry name" value="PROTEIN_KINASE_ATP"/>
    <property type="match status" value="1"/>
</dbReference>
<evidence type="ECO:0000259" key="10">
    <source>
        <dbReference type="PROSITE" id="PS50011"/>
    </source>
</evidence>
<keyword evidence="4 9" id="KW-0547">Nucleotide-binding</keyword>
<dbReference type="PANTHER" id="PTHR43895">
    <property type="entry name" value="CALCIUM/CALMODULIN-DEPENDENT PROTEIN KINASE KINASE-RELATED"/>
    <property type="match status" value="1"/>
</dbReference>
<dbReference type="SUPFAM" id="SSF56112">
    <property type="entry name" value="Protein kinase-like (PK-like)"/>
    <property type="match status" value="1"/>
</dbReference>
<dbReference type="Pfam" id="PF00069">
    <property type="entry name" value="Pkinase"/>
    <property type="match status" value="1"/>
</dbReference>
<dbReference type="Proteomes" id="UP000662931">
    <property type="component" value="Chromosome 4"/>
</dbReference>
<dbReference type="RefSeq" id="XP_038779515.1">
    <property type="nucleotide sequence ID" value="XM_038923587.1"/>
</dbReference>
<evidence type="ECO:0000313" key="11">
    <source>
        <dbReference type="EMBL" id="QPG75950.1"/>
    </source>
</evidence>
<evidence type="ECO:0000313" key="12">
    <source>
        <dbReference type="Proteomes" id="UP000662931"/>
    </source>
</evidence>
<dbReference type="GO" id="GO:0030447">
    <property type="term" value="P:filamentous growth"/>
    <property type="evidence" value="ECO:0007669"/>
    <property type="project" value="UniProtKB-ARBA"/>
</dbReference>
<name>A0A875RQ58_EENNA</name>
<gene>
    <name evidence="11" type="ORF">FOA43_003336</name>
</gene>
<dbReference type="InterPro" id="IPR011009">
    <property type="entry name" value="Kinase-like_dom_sf"/>
</dbReference>
<accession>A0A875RQ58</accession>
<dbReference type="PROSITE" id="PS50011">
    <property type="entry name" value="PROTEIN_KINASE_DOM"/>
    <property type="match status" value="1"/>
</dbReference>
<keyword evidence="3" id="KW-0808">Transferase</keyword>
<evidence type="ECO:0000256" key="2">
    <source>
        <dbReference type="ARBA" id="ARBA00022527"/>
    </source>
</evidence>
<dbReference type="InterPro" id="IPR017441">
    <property type="entry name" value="Protein_kinase_ATP_BS"/>
</dbReference>
<dbReference type="GO" id="GO:0005524">
    <property type="term" value="F:ATP binding"/>
    <property type="evidence" value="ECO:0007669"/>
    <property type="project" value="UniProtKB-UniRule"/>
</dbReference>
<dbReference type="InterPro" id="IPR000719">
    <property type="entry name" value="Prot_kinase_dom"/>
</dbReference>
<evidence type="ECO:0000256" key="8">
    <source>
        <dbReference type="ARBA" id="ARBA00048679"/>
    </source>
</evidence>
<keyword evidence="12" id="KW-1185">Reference proteome</keyword>
<dbReference type="PANTHER" id="PTHR43895:SF32">
    <property type="entry name" value="SERINE_THREONINE-PROTEIN KINASE CHK1"/>
    <property type="match status" value="1"/>
</dbReference>
<dbReference type="GO" id="GO:0005737">
    <property type="term" value="C:cytoplasm"/>
    <property type="evidence" value="ECO:0007669"/>
    <property type="project" value="TreeGrafter"/>
</dbReference>
<sequence length="554" mass="63023">MSQYRMSQLAPLPRLKGLQIGKTIGQGGFGVVKTATWKHGKTCRVIAIKFVHIKMAVRQQVTPEMLAREAYIQKECRHKNIIALYDFGADSNWVWMAMELGSNGELFDKIEPDTGVDEDVAQFYFVQLINAVDFIHSKGVAHRDIKPENLVLDSGGNLKLTDFGLANVYRKKNGPKRMCTSACGSPPYLAPEVVTRKYDPEMSDIWSCGIVLLVLLTGKIAWEMPHSEDPDYDYFVKNKGEVLVSPWNKLPIGALSLLRKVLNPNPKVRISIKEIRRQPWFAKKNCFMDGNELCKDSLYLTTRLLVNLYINLSDEEFNKVNEISTQASGNKKIPETQPVDYFLDDMSSNVDTKIFKDDYQPIVQGFSSSQIEYTEHSKRKKLKKESKEDDLTFSLISQDPASLQFISKDRKQAINAQITQFHRTQGQNPNLFAISLTRFFSVSPLKQILLTILEALLKLGLRSSSDYEDNEAMVKNFSGEDTSDGIVTIPVNGRDSGHLLIVGNIKVTRMADNLKVRKIDFFKTKGDPLEWRRVFRRVTILCRDVVYVDNQRSE</sequence>
<dbReference type="EC" id="2.7.11.1" evidence="1"/>
<protein>
    <recommendedName>
        <fullName evidence="1">non-specific serine/threonine protein kinase</fullName>
        <ecNumber evidence="1">2.7.11.1</ecNumber>
    </recommendedName>
</protein>
<evidence type="ECO:0000256" key="4">
    <source>
        <dbReference type="ARBA" id="ARBA00022741"/>
    </source>
</evidence>
<keyword evidence="2" id="KW-0723">Serine/threonine-protein kinase</keyword>
<dbReference type="InterPro" id="IPR008271">
    <property type="entry name" value="Ser/Thr_kinase_AS"/>
</dbReference>
<dbReference type="GO" id="GO:0005634">
    <property type="term" value="C:nucleus"/>
    <property type="evidence" value="ECO:0007669"/>
    <property type="project" value="TreeGrafter"/>
</dbReference>
<evidence type="ECO:0000256" key="1">
    <source>
        <dbReference type="ARBA" id="ARBA00012513"/>
    </source>
</evidence>
<proteinExistence type="predicted"/>
<dbReference type="SMART" id="SM00220">
    <property type="entry name" value="S_TKc"/>
    <property type="match status" value="1"/>
</dbReference>
<feature type="binding site" evidence="9">
    <location>
        <position position="49"/>
    </location>
    <ligand>
        <name>ATP</name>
        <dbReference type="ChEBI" id="CHEBI:30616"/>
    </ligand>
</feature>
<dbReference type="AlphaFoldDB" id="A0A875RQ58"/>
<dbReference type="PROSITE" id="PS00108">
    <property type="entry name" value="PROTEIN_KINASE_ST"/>
    <property type="match status" value="1"/>
</dbReference>
<keyword evidence="6 9" id="KW-0067">ATP-binding</keyword>
<reference evidence="11" key="1">
    <citation type="submission" date="2020-10" db="EMBL/GenBank/DDBJ databases">
        <authorList>
            <person name="Roach M.J.R."/>
        </authorList>
    </citation>
    <scope>NUCLEOTIDE SEQUENCE</scope>
    <source>
        <strain evidence="11">CBS 1945</strain>
    </source>
</reference>
<keyword evidence="5" id="KW-0418">Kinase</keyword>
<dbReference type="GO" id="GO:0004674">
    <property type="term" value="F:protein serine/threonine kinase activity"/>
    <property type="evidence" value="ECO:0007669"/>
    <property type="project" value="UniProtKB-KW"/>
</dbReference>